<dbReference type="InterPro" id="IPR038718">
    <property type="entry name" value="SNF2-like_sf"/>
</dbReference>
<accession>A0A1R4KGU5</accession>
<evidence type="ECO:0000313" key="4">
    <source>
        <dbReference type="EMBL" id="SJN43540.1"/>
    </source>
</evidence>
<dbReference type="SMART" id="SM00487">
    <property type="entry name" value="DEXDc"/>
    <property type="match status" value="1"/>
</dbReference>
<keyword evidence="5" id="KW-1185">Reference proteome</keyword>
<dbReference type="GO" id="GO:0005524">
    <property type="term" value="F:ATP binding"/>
    <property type="evidence" value="ECO:0007669"/>
    <property type="project" value="InterPro"/>
</dbReference>
<dbReference type="PROSITE" id="PS51194">
    <property type="entry name" value="HELICASE_CTER"/>
    <property type="match status" value="1"/>
</dbReference>
<keyword evidence="4" id="KW-0067">ATP-binding</keyword>
<dbReference type="SMART" id="SM00490">
    <property type="entry name" value="HELICc"/>
    <property type="match status" value="1"/>
</dbReference>
<dbReference type="InterPro" id="IPR049730">
    <property type="entry name" value="SNF2/RAD54-like_C"/>
</dbReference>
<reference evidence="4 5" key="1">
    <citation type="submission" date="2017-02" db="EMBL/GenBank/DDBJ databases">
        <authorList>
            <person name="Peterson S.W."/>
        </authorList>
    </citation>
    <scope>NUCLEOTIDE SEQUENCE [LARGE SCALE GENOMIC DNA]</scope>
    <source>
        <strain evidence="4 5">B Mb 05.01</strain>
    </source>
</reference>
<evidence type="ECO:0000259" key="3">
    <source>
        <dbReference type="PROSITE" id="PS51194"/>
    </source>
</evidence>
<dbReference type="InterPro" id="IPR001650">
    <property type="entry name" value="Helicase_C-like"/>
</dbReference>
<dbReference type="CDD" id="cd18793">
    <property type="entry name" value="SF2_C_SNF"/>
    <property type="match status" value="1"/>
</dbReference>
<dbReference type="AlphaFoldDB" id="A0A1R4KGU5"/>
<feature type="domain" description="Helicase C-terminal" evidence="3">
    <location>
        <begin position="519"/>
        <end position="679"/>
    </location>
</feature>
<keyword evidence="1" id="KW-0378">Hydrolase</keyword>
<evidence type="ECO:0000259" key="2">
    <source>
        <dbReference type="PROSITE" id="PS51192"/>
    </source>
</evidence>
<organism evidence="4 5">
    <name type="scientific">Microbacterium esteraromaticum</name>
    <dbReference type="NCBI Taxonomy" id="57043"/>
    <lineage>
        <taxon>Bacteria</taxon>
        <taxon>Bacillati</taxon>
        <taxon>Actinomycetota</taxon>
        <taxon>Actinomycetes</taxon>
        <taxon>Micrococcales</taxon>
        <taxon>Microbacteriaceae</taxon>
        <taxon>Microbacterium</taxon>
    </lineage>
</organism>
<dbReference type="GO" id="GO:0004386">
    <property type="term" value="F:helicase activity"/>
    <property type="evidence" value="ECO:0007669"/>
    <property type="project" value="UniProtKB-KW"/>
</dbReference>
<dbReference type="SUPFAM" id="SSF52540">
    <property type="entry name" value="P-loop containing nucleoside triphosphate hydrolases"/>
    <property type="match status" value="2"/>
</dbReference>
<dbReference type="InterPro" id="IPR014001">
    <property type="entry name" value="Helicase_ATP-bd"/>
</dbReference>
<name>A0A1R4KGU5_9MICO</name>
<dbReference type="PROSITE" id="PS51192">
    <property type="entry name" value="HELICASE_ATP_BIND_1"/>
    <property type="match status" value="1"/>
</dbReference>
<dbReference type="EMBL" id="FUKO01000033">
    <property type="protein sequence ID" value="SJN43540.1"/>
    <property type="molecule type" value="Genomic_DNA"/>
</dbReference>
<evidence type="ECO:0000256" key="1">
    <source>
        <dbReference type="ARBA" id="ARBA00022801"/>
    </source>
</evidence>
<dbReference type="PANTHER" id="PTHR45766:SF6">
    <property type="entry name" value="SWI_SNF-RELATED MATRIX-ASSOCIATED ACTIN-DEPENDENT REGULATOR OF CHROMATIN SUBFAMILY A-LIKE PROTEIN 1"/>
    <property type="match status" value="1"/>
</dbReference>
<dbReference type="InterPro" id="IPR027417">
    <property type="entry name" value="P-loop_NTPase"/>
</dbReference>
<dbReference type="Gene3D" id="3.40.50.300">
    <property type="entry name" value="P-loop containing nucleotide triphosphate hydrolases"/>
    <property type="match status" value="1"/>
</dbReference>
<keyword evidence="4" id="KW-0347">Helicase</keyword>
<feature type="domain" description="Helicase ATP-binding" evidence="2">
    <location>
        <begin position="230"/>
        <end position="387"/>
    </location>
</feature>
<dbReference type="GO" id="GO:0016787">
    <property type="term" value="F:hydrolase activity"/>
    <property type="evidence" value="ECO:0007669"/>
    <property type="project" value="UniProtKB-KW"/>
</dbReference>
<dbReference type="Pfam" id="PF00271">
    <property type="entry name" value="Helicase_C"/>
    <property type="match status" value="1"/>
</dbReference>
<evidence type="ECO:0000313" key="5">
    <source>
        <dbReference type="Proteomes" id="UP000196320"/>
    </source>
</evidence>
<dbReference type="GO" id="GO:0031297">
    <property type="term" value="P:replication fork processing"/>
    <property type="evidence" value="ECO:0007669"/>
    <property type="project" value="TreeGrafter"/>
</dbReference>
<keyword evidence="4" id="KW-0547">Nucleotide-binding</keyword>
<sequence>MQVMPAQILAGTTGLATVDGTITEPAILARIHPRLPHPQEPSLLMIDWVKLRCNARWVAAEQSWRIHGLGSLTPEQTLAEAGITVDWSSCPEPLRDAPSLNALAMPLAKLHGNGRLVMVRHRLAGYDLTKELLGAGAVWDKERELFWTYVADVLDKNGDIRPGVLWPEDAIAAAYQVRTLSSVLEPIAPLARHLSAALHINDIPGDQIRSIAPAGLPVTGREPYDYQKAGALAVAAGRSCLFDEPGLGKSLQALLAVRMRDARRTIIVCPPLLTTNWAREADMTGFGSVAVFRAGRKEPTLPDEGVVIIADSMLAARPATADRLRAWAPDEMIVDEAHRLKTIGSKRSEAVLNVATRVRNAPIALTGTPIFAAPHELVPVLELTRMLAPVFGGRGPFLEDFCTQDRFNGWHARKSALPRLKALLEHYVWVRRRKREALPQLPLKQRTNLPLDVQLTGYRKAHKDVIARVQSWVTWFRNENGRDPEKPEIEEYAKTASFEIVSQLRRAAGLAKIDAAKELIQAHVDATGSEESGGVRRWNRPLIVWTHHLDVAAALLDALPQAEAIIGSTSDAGRDSIVDRFQDGQIPVLVAAITKAGVGLTLTRSSDSIFVETDWTPALIVQAEDRTNRIGATQASSYTTLVALGTLDEAVQRVLARKSKVLAALGDNDSVNTMPEEDMVGLMEIAIMVIEEAIRTPVRT</sequence>
<dbReference type="Gene3D" id="3.40.50.10810">
    <property type="entry name" value="Tandem AAA-ATPase domain"/>
    <property type="match status" value="1"/>
</dbReference>
<dbReference type="Pfam" id="PF00176">
    <property type="entry name" value="SNF2-rel_dom"/>
    <property type="match status" value="1"/>
</dbReference>
<protein>
    <submittedName>
        <fullName evidence="4">Putative helicase</fullName>
    </submittedName>
</protein>
<dbReference type="PANTHER" id="PTHR45766">
    <property type="entry name" value="DNA ANNEALING HELICASE AND ENDONUCLEASE ZRANB3 FAMILY MEMBER"/>
    <property type="match status" value="1"/>
</dbReference>
<dbReference type="Proteomes" id="UP000196320">
    <property type="component" value="Unassembled WGS sequence"/>
</dbReference>
<dbReference type="GO" id="GO:0006281">
    <property type="term" value="P:DNA repair"/>
    <property type="evidence" value="ECO:0007669"/>
    <property type="project" value="TreeGrafter"/>
</dbReference>
<proteinExistence type="predicted"/>
<gene>
    <name evidence="4" type="ORF">FM104_12720</name>
</gene>
<dbReference type="InterPro" id="IPR000330">
    <property type="entry name" value="SNF2_N"/>
</dbReference>